<evidence type="ECO:0000259" key="2">
    <source>
        <dbReference type="Pfam" id="PF23622"/>
    </source>
</evidence>
<gene>
    <name evidence="3" type="ORF">L484_012612</name>
</gene>
<dbReference type="KEGG" id="mnt:21395813"/>
<protein>
    <recommendedName>
        <fullName evidence="5">F-box domain-containing protein</fullName>
    </recommendedName>
</protein>
<dbReference type="AlphaFoldDB" id="W9SXW4"/>
<feature type="domain" description="At1g61320/AtMIF1 LRR" evidence="2">
    <location>
        <begin position="173"/>
        <end position="255"/>
    </location>
</feature>
<dbReference type="SUPFAM" id="SSF81383">
    <property type="entry name" value="F-box domain"/>
    <property type="match status" value="1"/>
</dbReference>
<evidence type="ECO:0008006" key="5">
    <source>
        <dbReference type="Google" id="ProtNLM"/>
    </source>
</evidence>
<reference evidence="4" key="1">
    <citation type="submission" date="2013-01" db="EMBL/GenBank/DDBJ databases">
        <title>Draft Genome Sequence of a Mulberry Tree, Morus notabilis C.K. Schneid.</title>
        <authorList>
            <person name="He N."/>
            <person name="Zhao S."/>
        </authorList>
    </citation>
    <scope>NUCLEOTIDE SEQUENCE</scope>
</reference>
<dbReference type="InterPro" id="IPR036047">
    <property type="entry name" value="F-box-like_dom_sf"/>
</dbReference>
<dbReference type="Pfam" id="PF00646">
    <property type="entry name" value="F-box"/>
    <property type="match status" value="1"/>
</dbReference>
<dbReference type="Gene3D" id="3.80.10.10">
    <property type="entry name" value="Ribonuclease Inhibitor"/>
    <property type="match status" value="1"/>
</dbReference>
<proteinExistence type="predicted"/>
<dbReference type="InterPro" id="IPR032675">
    <property type="entry name" value="LRR_dom_sf"/>
</dbReference>
<dbReference type="Proteomes" id="UP000030645">
    <property type="component" value="Unassembled WGS sequence"/>
</dbReference>
<dbReference type="EMBL" id="KE346302">
    <property type="protein sequence ID" value="EXC32445.1"/>
    <property type="molecule type" value="Genomic_DNA"/>
</dbReference>
<organism evidence="3 4">
    <name type="scientific">Morus notabilis</name>
    <dbReference type="NCBI Taxonomy" id="981085"/>
    <lineage>
        <taxon>Eukaryota</taxon>
        <taxon>Viridiplantae</taxon>
        <taxon>Streptophyta</taxon>
        <taxon>Embryophyta</taxon>
        <taxon>Tracheophyta</taxon>
        <taxon>Spermatophyta</taxon>
        <taxon>Magnoliopsida</taxon>
        <taxon>eudicotyledons</taxon>
        <taxon>Gunneridae</taxon>
        <taxon>Pentapetalae</taxon>
        <taxon>rosids</taxon>
        <taxon>fabids</taxon>
        <taxon>Rosales</taxon>
        <taxon>Moraceae</taxon>
        <taxon>Moreae</taxon>
        <taxon>Morus</taxon>
    </lineage>
</organism>
<keyword evidence="4" id="KW-1185">Reference proteome</keyword>
<accession>W9SXW4</accession>
<dbReference type="OrthoDB" id="1194581at2759"/>
<evidence type="ECO:0000313" key="3">
    <source>
        <dbReference type="EMBL" id="EXC32445.1"/>
    </source>
</evidence>
<evidence type="ECO:0000259" key="1">
    <source>
        <dbReference type="Pfam" id="PF00646"/>
    </source>
</evidence>
<name>W9SXW4_9ROSA</name>
<dbReference type="PANTHER" id="PTHR34145:SF51">
    <property type="entry name" value="FBD DOMAIN-CONTAINING PROTEIN"/>
    <property type="match status" value="1"/>
</dbReference>
<evidence type="ECO:0000313" key="4">
    <source>
        <dbReference type="Proteomes" id="UP000030645"/>
    </source>
</evidence>
<dbReference type="InterPro" id="IPR001810">
    <property type="entry name" value="F-box_dom"/>
</dbReference>
<feature type="domain" description="F-box" evidence="1">
    <location>
        <begin position="8"/>
        <end position="39"/>
    </location>
</feature>
<dbReference type="PANTHER" id="PTHR34145">
    <property type="entry name" value="OS02G0105600 PROTEIN"/>
    <property type="match status" value="1"/>
</dbReference>
<sequence>MEGSDDWLSHLPENLIHHIMSFLSRAETARLSTFSKRLSYARLSFPHFDFQFHYTNPLTKPKFHEYHSDEDHFLEFVHNFLERHRNLETNFETLSLKTRKSHNWIDIALENTNIFRISKMHRGLKSVEVTSSAELIRTISIHYCSGLERNHVDKKASFELFFRATNTYEIVDIDLACRKSLKVLKLERVKITDDWFRNNVSEFEFLETLKLFACQELKNVRIRNENLKCLELESCNALKNIDVMISGLESFSCCSYRNTTEIININISRFLQVP</sequence>
<dbReference type="InterPro" id="IPR053772">
    <property type="entry name" value="At1g61320/At1g61330-like"/>
</dbReference>
<dbReference type="Pfam" id="PF23622">
    <property type="entry name" value="LRR_At1g61320_AtMIF1"/>
    <property type="match status" value="1"/>
</dbReference>
<dbReference type="InterPro" id="IPR055357">
    <property type="entry name" value="LRR_At1g61320_AtMIF1"/>
</dbReference>